<comment type="caution">
    <text evidence="1">The sequence shown here is derived from an EMBL/GenBank/DDBJ whole genome shotgun (WGS) entry which is preliminary data.</text>
</comment>
<reference evidence="1 2" key="1">
    <citation type="submission" date="2019-08" db="EMBL/GenBank/DDBJ databases">
        <title>Bacillus genomes from the desert of Cuatro Cienegas, Coahuila.</title>
        <authorList>
            <person name="Olmedo-Alvarez G."/>
        </authorList>
    </citation>
    <scope>NUCLEOTIDE SEQUENCE [LARGE SCALE GENOMIC DNA]</scope>
    <source>
        <strain evidence="1 2">CH108_3D</strain>
    </source>
</reference>
<dbReference type="EMBL" id="VTEQ01000002">
    <property type="protein sequence ID" value="TYS54985.1"/>
    <property type="molecule type" value="Genomic_DNA"/>
</dbReference>
<gene>
    <name evidence="1" type="ORF">FZC83_08535</name>
</gene>
<evidence type="ECO:0000313" key="1">
    <source>
        <dbReference type="EMBL" id="TYS54985.1"/>
    </source>
</evidence>
<dbReference type="Proteomes" id="UP000322997">
    <property type="component" value="Unassembled WGS sequence"/>
</dbReference>
<name>A0A5D4RUD0_9BACI</name>
<dbReference type="Pfam" id="PF08863">
    <property type="entry name" value="YolD"/>
    <property type="match status" value="1"/>
</dbReference>
<organism evidence="1 2">
    <name type="scientific">Rossellomorea marisflavi</name>
    <dbReference type="NCBI Taxonomy" id="189381"/>
    <lineage>
        <taxon>Bacteria</taxon>
        <taxon>Bacillati</taxon>
        <taxon>Bacillota</taxon>
        <taxon>Bacilli</taxon>
        <taxon>Bacillales</taxon>
        <taxon>Bacillaceae</taxon>
        <taxon>Rossellomorea</taxon>
    </lineage>
</organism>
<protein>
    <submittedName>
        <fullName evidence="1">YolD-like family protein</fullName>
    </submittedName>
</protein>
<accession>A0A5D4RUD0</accession>
<sequence length="115" mass="13867">MSEMIRDRGKIKWTSLMLPEHVKELRDIWEVFERDQKPEVDIFAMTEMEERIRYAMEYHLPLRMKVWDELKGKCDMTTGTVHYLNERDRKLMLECGDEGFVKVRVEDLISVDVVE</sequence>
<dbReference type="PANTHER" id="PTHR40051:SF1">
    <property type="entry name" value="YOLD-LIKE FAMILY PROTEIN"/>
    <property type="match status" value="1"/>
</dbReference>
<dbReference type="InterPro" id="IPR014962">
    <property type="entry name" value="YolD"/>
</dbReference>
<evidence type="ECO:0000313" key="2">
    <source>
        <dbReference type="Proteomes" id="UP000322997"/>
    </source>
</evidence>
<dbReference type="AlphaFoldDB" id="A0A5D4RUD0"/>
<dbReference type="PANTHER" id="PTHR40051">
    <property type="entry name" value="IG HYPOTHETICAL 15966"/>
    <property type="match status" value="1"/>
</dbReference>
<proteinExistence type="predicted"/>